<proteinExistence type="predicted"/>
<dbReference type="PANTHER" id="PTHR47992">
    <property type="entry name" value="PROTEIN PHOSPHATASE"/>
    <property type="match status" value="1"/>
</dbReference>
<dbReference type="PROSITE" id="PS51746">
    <property type="entry name" value="PPM_2"/>
    <property type="match status" value="1"/>
</dbReference>
<sequence length="305" mass="32290">MIESVKASHSHTPETRKGCRKRDQSPGEGPSESETRPLIYGFVSILGRMRVMRDPIMVMPPRSLPGGYSFFAAYGCGAGAMVAETCAEKLHDCLERHTAGAEERIGWGKVATDCFSSIYEEQTSGSERMLKFTAVVTAPGKGEVVVVNSGGSRAVLWSGGVALPLSNDHNSNKGDESVKTEEGAIVYLENLSAASTPAQPCDLVGEEECVKASRSSEPEVRVIRRNDGGGDFLIIASGGLWEVVGKEMACEVVRKCLGGKIRRSPLEGGGGISQATAMLAELAIAKGSKDSIAIVVVQLNSTQPD</sequence>
<dbReference type="Pfam" id="PF00481">
    <property type="entry name" value="PP2C"/>
    <property type="match status" value="1"/>
</dbReference>
<accession>A0A8X8WKL4</accession>
<dbReference type="OrthoDB" id="899996at2759"/>
<comment type="caution">
    <text evidence="3">The sequence shown here is derived from an EMBL/GenBank/DDBJ whole genome shotgun (WGS) entry which is preliminary data.</text>
</comment>
<dbReference type="EMBL" id="PNBA02000016">
    <property type="protein sequence ID" value="KAG6397125.1"/>
    <property type="molecule type" value="Genomic_DNA"/>
</dbReference>
<dbReference type="InterPro" id="IPR015655">
    <property type="entry name" value="PP2C"/>
</dbReference>
<feature type="domain" description="PPM-type phosphatase" evidence="2">
    <location>
        <begin position="39"/>
        <end position="299"/>
    </location>
</feature>
<evidence type="ECO:0000313" key="4">
    <source>
        <dbReference type="Proteomes" id="UP000298416"/>
    </source>
</evidence>
<reference evidence="3" key="2">
    <citation type="submission" date="2020-08" db="EMBL/GenBank/DDBJ databases">
        <title>Plant Genome Project.</title>
        <authorList>
            <person name="Zhang R.-G."/>
        </authorList>
    </citation>
    <scope>NUCLEOTIDE SEQUENCE</scope>
    <source>
        <strain evidence="3">Huo1</strain>
        <tissue evidence="3">Leaf</tissue>
    </source>
</reference>
<dbReference type="Gene3D" id="3.60.40.10">
    <property type="entry name" value="PPM-type phosphatase domain"/>
    <property type="match status" value="1"/>
</dbReference>
<evidence type="ECO:0000313" key="3">
    <source>
        <dbReference type="EMBL" id="KAG6397125.1"/>
    </source>
</evidence>
<protein>
    <recommendedName>
        <fullName evidence="2">PPM-type phosphatase domain-containing protein</fullName>
    </recommendedName>
</protein>
<feature type="region of interest" description="Disordered" evidence="1">
    <location>
        <begin position="1"/>
        <end position="35"/>
    </location>
</feature>
<dbReference type="SMART" id="SM00332">
    <property type="entry name" value="PP2Cc"/>
    <property type="match status" value="1"/>
</dbReference>
<organism evidence="3">
    <name type="scientific">Salvia splendens</name>
    <name type="common">Scarlet sage</name>
    <dbReference type="NCBI Taxonomy" id="180675"/>
    <lineage>
        <taxon>Eukaryota</taxon>
        <taxon>Viridiplantae</taxon>
        <taxon>Streptophyta</taxon>
        <taxon>Embryophyta</taxon>
        <taxon>Tracheophyta</taxon>
        <taxon>Spermatophyta</taxon>
        <taxon>Magnoliopsida</taxon>
        <taxon>eudicotyledons</taxon>
        <taxon>Gunneridae</taxon>
        <taxon>Pentapetalae</taxon>
        <taxon>asterids</taxon>
        <taxon>lamiids</taxon>
        <taxon>Lamiales</taxon>
        <taxon>Lamiaceae</taxon>
        <taxon>Nepetoideae</taxon>
        <taxon>Mentheae</taxon>
        <taxon>Salviinae</taxon>
        <taxon>Salvia</taxon>
        <taxon>Salvia subgen. Calosphace</taxon>
        <taxon>core Calosphace</taxon>
    </lineage>
</organism>
<dbReference type="SUPFAM" id="SSF81606">
    <property type="entry name" value="PP2C-like"/>
    <property type="match status" value="1"/>
</dbReference>
<dbReference type="AlphaFoldDB" id="A0A8X8WKL4"/>
<reference evidence="3" key="1">
    <citation type="submission" date="2018-01" db="EMBL/GenBank/DDBJ databases">
        <authorList>
            <person name="Mao J.F."/>
        </authorList>
    </citation>
    <scope>NUCLEOTIDE SEQUENCE</scope>
    <source>
        <strain evidence="3">Huo1</strain>
        <tissue evidence="3">Leaf</tissue>
    </source>
</reference>
<feature type="compositionally biased region" description="Basic and acidic residues" evidence="1">
    <location>
        <begin position="11"/>
        <end position="25"/>
    </location>
</feature>
<keyword evidence="4" id="KW-1185">Reference proteome</keyword>
<dbReference type="InterPro" id="IPR001932">
    <property type="entry name" value="PPM-type_phosphatase-like_dom"/>
</dbReference>
<gene>
    <name evidence="3" type="ORF">SASPL_143289</name>
</gene>
<name>A0A8X8WKL4_SALSN</name>
<evidence type="ECO:0000256" key="1">
    <source>
        <dbReference type="SAM" id="MobiDB-lite"/>
    </source>
</evidence>
<dbReference type="GO" id="GO:0004722">
    <property type="term" value="F:protein serine/threonine phosphatase activity"/>
    <property type="evidence" value="ECO:0007669"/>
    <property type="project" value="InterPro"/>
</dbReference>
<dbReference type="CDD" id="cd00143">
    <property type="entry name" value="PP2Cc"/>
    <property type="match status" value="1"/>
</dbReference>
<dbReference type="Proteomes" id="UP000298416">
    <property type="component" value="Unassembled WGS sequence"/>
</dbReference>
<evidence type="ECO:0000259" key="2">
    <source>
        <dbReference type="PROSITE" id="PS51746"/>
    </source>
</evidence>
<dbReference type="InterPro" id="IPR036457">
    <property type="entry name" value="PPM-type-like_dom_sf"/>
</dbReference>